<proteinExistence type="inferred from homology"/>
<organism evidence="18 19">
    <name type="scientific">Cutibacterium avidum</name>
    <dbReference type="NCBI Taxonomy" id="33010"/>
    <lineage>
        <taxon>Bacteria</taxon>
        <taxon>Bacillati</taxon>
        <taxon>Actinomycetota</taxon>
        <taxon>Actinomycetes</taxon>
        <taxon>Propionibacteriales</taxon>
        <taxon>Propionibacteriaceae</taxon>
        <taxon>Cutibacterium</taxon>
    </lineage>
</organism>
<evidence type="ECO:0000256" key="2">
    <source>
        <dbReference type="ARBA" id="ARBA00002659"/>
    </source>
</evidence>
<dbReference type="GO" id="GO:0006002">
    <property type="term" value="P:fructose 6-phosphate metabolic process"/>
    <property type="evidence" value="ECO:0007669"/>
    <property type="project" value="InterPro"/>
</dbReference>
<evidence type="ECO:0000256" key="14">
    <source>
        <dbReference type="ARBA" id="ARBA00023152"/>
    </source>
</evidence>
<dbReference type="InterPro" id="IPR022953">
    <property type="entry name" value="ATP_PFK"/>
</dbReference>
<dbReference type="InterPro" id="IPR000023">
    <property type="entry name" value="Phosphofructokinase_dom"/>
</dbReference>
<evidence type="ECO:0000313" key="18">
    <source>
        <dbReference type="EMBL" id="RFT43722.1"/>
    </source>
</evidence>
<dbReference type="PANTHER" id="PTHR13697">
    <property type="entry name" value="PHOSPHOFRUCTOKINASE"/>
    <property type="match status" value="1"/>
</dbReference>
<comment type="subcellular location">
    <subcellularLocation>
        <location evidence="3">Cytoplasm</location>
    </subcellularLocation>
</comment>
<evidence type="ECO:0000256" key="1">
    <source>
        <dbReference type="ARBA" id="ARBA00001946"/>
    </source>
</evidence>
<dbReference type="AlphaFoldDB" id="A0A3E2DEB4"/>
<evidence type="ECO:0000259" key="17">
    <source>
        <dbReference type="Pfam" id="PF00365"/>
    </source>
</evidence>
<dbReference type="Pfam" id="PF00365">
    <property type="entry name" value="PFK"/>
    <property type="match status" value="2"/>
</dbReference>
<dbReference type="GO" id="GO:0016208">
    <property type="term" value="F:AMP binding"/>
    <property type="evidence" value="ECO:0007669"/>
    <property type="project" value="TreeGrafter"/>
</dbReference>
<dbReference type="InterPro" id="IPR035966">
    <property type="entry name" value="PKF_sf"/>
</dbReference>
<evidence type="ECO:0000313" key="19">
    <source>
        <dbReference type="Proteomes" id="UP000259211"/>
    </source>
</evidence>
<evidence type="ECO:0000256" key="15">
    <source>
        <dbReference type="ARBA" id="ARBA00038478"/>
    </source>
</evidence>
<dbReference type="SUPFAM" id="SSF53784">
    <property type="entry name" value="Phosphofructokinase"/>
    <property type="match status" value="2"/>
</dbReference>
<dbReference type="PANTHER" id="PTHR13697:SF4">
    <property type="entry name" value="ATP-DEPENDENT 6-PHOSPHOFRUCTOKINASE"/>
    <property type="match status" value="1"/>
</dbReference>
<evidence type="ECO:0000256" key="8">
    <source>
        <dbReference type="ARBA" id="ARBA00022679"/>
    </source>
</evidence>
<keyword evidence="7" id="KW-0021">Allosteric enzyme</keyword>
<feature type="domain" description="Phosphofructokinase" evidence="17">
    <location>
        <begin position="20"/>
        <end position="325"/>
    </location>
</feature>
<protein>
    <recommendedName>
        <fullName evidence="5">6-phosphofructokinase</fullName>
        <ecNumber evidence="5">2.7.1.11</ecNumber>
    </recommendedName>
</protein>
<comment type="cofactor">
    <cofactor evidence="1">
        <name>Mg(2+)</name>
        <dbReference type="ChEBI" id="CHEBI:18420"/>
    </cofactor>
</comment>
<dbReference type="GO" id="GO:0005945">
    <property type="term" value="C:6-phosphofructokinase complex"/>
    <property type="evidence" value="ECO:0007669"/>
    <property type="project" value="TreeGrafter"/>
</dbReference>
<keyword evidence="11 18" id="KW-0418">Kinase</keyword>
<keyword evidence="12" id="KW-0067">ATP-binding</keyword>
<dbReference type="EMBL" id="NOWI01000007">
    <property type="protein sequence ID" value="RFT43722.1"/>
    <property type="molecule type" value="Genomic_DNA"/>
</dbReference>
<name>A0A3E2DEB4_9ACTN</name>
<dbReference type="EC" id="2.7.1.11" evidence="5"/>
<reference evidence="18 19" key="1">
    <citation type="submission" date="2017-07" db="EMBL/GenBank/DDBJ databases">
        <authorList>
            <person name="Sun Z.S."/>
            <person name="Albrecht U."/>
            <person name="Echele G."/>
            <person name="Lee C.C."/>
        </authorList>
    </citation>
    <scope>NUCLEOTIDE SEQUENCE [LARGE SCALE GENOMIC DNA]</scope>
    <source>
        <strain evidence="18 19">P16-029</strain>
    </source>
</reference>
<feature type="domain" description="Phosphofructokinase" evidence="17">
    <location>
        <begin position="409"/>
        <end position="694"/>
    </location>
</feature>
<dbReference type="FunFam" id="3.40.50.460:FF:000008">
    <property type="entry name" value="ATP-dependent 6-phosphofructokinase"/>
    <property type="match status" value="1"/>
</dbReference>
<evidence type="ECO:0000256" key="12">
    <source>
        <dbReference type="ARBA" id="ARBA00022840"/>
    </source>
</evidence>
<comment type="similarity">
    <text evidence="15">Belongs to the phosphofructokinase type A (PFKA) family.</text>
</comment>
<dbReference type="Proteomes" id="UP000259211">
    <property type="component" value="Unassembled WGS sequence"/>
</dbReference>
<sequence length="754" mass="82046">MRVDDELRLTPTLPDGRGLRIGILTSGGDAQGMNAAVRAVVRSALSVGAEVYAIYEGYQGMIDGGDGIRKFGWDDVGSILNRGGTVIGTFRCKAMRERSGRLKAVQNLLEHGIDRLVVIGGDGSLTGLDVLRTEWTDLVAELVDTGRVSPEVAREHPSLMIAGLVGSIDNDLVGSDMTIGADTALHRIVDAIDDLTSTAASHQRSFVVEVMGRHCGYLALMAAVAGGADYVLIPERPPEDGWEDRMCAELKRGRQSGRRDSIVIVAEGATDRAGNRITSEYVRQVLEDKLGEDARVTILGHVQRGGRPSAYDRWASTWLGYHAVHEVLSTTPEAEGRVIGTGANRIHRLPLVKAVADTKSVPGLIEQGRYNEAMRMRGRSFVEMDAIFTELSEPARTKTEGGEDADRKRIAIMHAGGPAPGMNTAARAAVRLGISRGHTVIGIHNGFVGLAAGDMAELAWSDVEGWAGEGGAELGTRRETPSTRDLYAVSRALEDNHIDALLVIGGYSAYEGIHTMTTERDRYPAFRIPTVCIPASIDNNLPGSELSIGADTALNIIVEAMDKIKESGIASRRCFVVETMGRDCGYLALMSGIAAGAERIYTNEDGISLDDLANDVHWLRESFAHGRRLFLAVRNENASRNYTTDFIARLLEEESHGMYDVRQVVLGHMQQGGSPSPFDRLLANRLAYRALNLIDDELAAHQDGPWFIGVNESDMRPSKMETMPSLVDSAHRRPREQWWLTMSPVGRTVSDEVR</sequence>
<keyword evidence="9" id="KW-0479">Metal-binding</keyword>
<evidence type="ECO:0000256" key="6">
    <source>
        <dbReference type="ARBA" id="ARBA00022490"/>
    </source>
</evidence>
<dbReference type="GO" id="GO:0061621">
    <property type="term" value="P:canonical glycolysis"/>
    <property type="evidence" value="ECO:0007669"/>
    <property type="project" value="TreeGrafter"/>
</dbReference>
<dbReference type="FunFam" id="3.40.50.460:FF:000007">
    <property type="entry name" value="ATP-dependent 6-phosphofructokinase"/>
    <property type="match status" value="1"/>
</dbReference>
<keyword evidence="8" id="KW-0808">Transferase</keyword>
<comment type="caution">
    <text evidence="18">The sequence shown here is derived from an EMBL/GenBank/DDBJ whole genome shotgun (WGS) entry which is preliminary data.</text>
</comment>
<dbReference type="GO" id="GO:0003872">
    <property type="term" value="F:6-phosphofructokinase activity"/>
    <property type="evidence" value="ECO:0007669"/>
    <property type="project" value="UniProtKB-EC"/>
</dbReference>
<dbReference type="GO" id="GO:0005524">
    <property type="term" value="F:ATP binding"/>
    <property type="evidence" value="ECO:0007669"/>
    <property type="project" value="UniProtKB-KW"/>
</dbReference>
<dbReference type="PROSITE" id="PS00433">
    <property type="entry name" value="PHOSPHOFRUCTOKINASE"/>
    <property type="match status" value="2"/>
</dbReference>
<gene>
    <name evidence="18" type="ORF">CHT91_09095</name>
</gene>
<dbReference type="NCBIfam" id="TIGR02478">
    <property type="entry name" value="6PF1K_euk"/>
    <property type="match status" value="1"/>
</dbReference>
<dbReference type="UniPathway" id="UPA00109">
    <property type="reaction ID" value="UER00182"/>
</dbReference>
<comment type="catalytic activity">
    <reaction evidence="16">
        <text>beta-D-fructose 6-phosphate + ATP = beta-D-fructose 1,6-bisphosphate + ADP + H(+)</text>
        <dbReference type="Rhea" id="RHEA:16109"/>
        <dbReference type="ChEBI" id="CHEBI:15378"/>
        <dbReference type="ChEBI" id="CHEBI:30616"/>
        <dbReference type="ChEBI" id="CHEBI:32966"/>
        <dbReference type="ChEBI" id="CHEBI:57634"/>
        <dbReference type="ChEBI" id="CHEBI:456216"/>
        <dbReference type="EC" id="2.7.1.11"/>
    </reaction>
</comment>
<comment type="pathway">
    <text evidence="4">Carbohydrate degradation; glycolysis; D-glyceraldehyde 3-phosphate and glycerone phosphate from D-glucose: step 3/4.</text>
</comment>
<dbReference type="GO" id="GO:0042802">
    <property type="term" value="F:identical protein binding"/>
    <property type="evidence" value="ECO:0007669"/>
    <property type="project" value="TreeGrafter"/>
</dbReference>
<evidence type="ECO:0000256" key="16">
    <source>
        <dbReference type="ARBA" id="ARBA00048070"/>
    </source>
</evidence>
<dbReference type="InterPro" id="IPR015912">
    <property type="entry name" value="Phosphofructokinase_CS"/>
</dbReference>
<evidence type="ECO:0000256" key="10">
    <source>
        <dbReference type="ARBA" id="ARBA00022741"/>
    </source>
</evidence>
<keyword evidence="13" id="KW-0460">Magnesium</keyword>
<dbReference type="PIRSF" id="PIRSF000533">
    <property type="entry name" value="ATP_PFK_euk"/>
    <property type="match status" value="1"/>
</dbReference>
<keyword evidence="14" id="KW-0324">Glycolysis</keyword>
<evidence type="ECO:0000256" key="5">
    <source>
        <dbReference type="ARBA" id="ARBA00012055"/>
    </source>
</evidence>
<dbReference type="Gene3D" id="3.40.50.450">
    <property type="match status" value="2"/>
</dbReference>
<evidence type="ECO:0000256" key="13">
    <source>
        <dbReference type="ARBA" id="ARBA00022842"/>
    </source>
</evidence>
<evidence type="ECO:0000256" key="4">
    <source>
        <dbReference type="ARBA" id="ARBA00004679"/>
    </source>
</evidence>
<evidence type="ECO:0000256" key="9">
    <source>
        <dbReference type="ARBA" id="ARBA00022723"/>
    </source>
</evidence>
<dbReference type="PRINTS" id="PR00476">
    <property type="entry name" value="PHFRCTKINASE"/>
</dbReference>
<keyword evidence="6" id="KW-0963">Cytoplasm</keyword>
<dbReference type="InterPro" id="IPR009161">
    <property type="entry name" value="6-Pfructokinase_euk"/>
</dbReference>
<evidence type="ECO:0000256" key="11">
    <source>
        <dbReference type="ARBA" id="ARBA00022777"/>
    </source>
</evidence>
<evidence type="ECO:0000256" key="3">
    <source>
        <dbReference type="ARBA" id="ARBA00004496"/>
    </source>
</evidence>
<dbReference type="GO" id="GO:0070095">
    <property type="term" value="F:fructose-6-phosphate binding"/>
    <property type="evidence" value="ECO:0007669"/>
    <property type="project" value="TreeGrafter"/>
</dbReference>
<dbReference type="GO" id="GO:0048029">
    <property type="term" value="F:monosaccharide binding"/>
    <property type="evidence" value="ECO:0007669"/>
    <property type="project" value="TreeGrafter"/>
</dbReference>
<dbReference type="Gene3D" id="3.40.50.460">
    <property type="entry name" value="Phosphofructokinase domain"/>
    <property type="match status" value="2"/>
</dbReference>
<keyword evidence="10" id="KW-0547">Nucleotide-binding</keyword>
<comment type="function">
    <text evidence="2">Catalyzes the phosphorylation of D-fructose 6-phosphate to fructose 1,6-bisphosphate by ATP, the first committing step of glycolysis.</text>
</comment>
<evidence type="ECO:0000256" key="7">
    <source>
        <dbReference type="ARBA" id="ARBA00022533"/>
    </source>
</evidence>
<dbReference type="GO" id="GO:0046872">
    <property type="term" value="F:metal ion binding"/>
    <property type="evidence" value="ECO:0007669"/>
    <property type="project" value="UniProtKB-KW"/>
</dbReference>
<dbReference type="GO" id="GO:0030388">
    <property type="term" value="P:fructose 1,6-bisphosphate metabolic process"/>
    <property type="evidence" value="ECO:0007669"/>
    <property type="project" value="TreeGrafter"/>
</dbReference>
<accession>A0A3E2DEB4</accession>